<evidence type="ECO:0000256" key="13">
    <source>
        <dbReference type="PIRNR" id="PIRNR002811"/>
    </source>
</evidence>
<evidence type="ECO:0000256" key="4">
    <source>
        <dbReference type="ARBA" id="ARBA00022695"/>
    </source>
</evidence>
<dbReference type="InterPro" id="IPR002694">
    <property type="entry name" value="Znf_CHC2"/>
</dbReference>
<dbReference type="Gene3D" id="3.40.1360.10">
    <property type="match status" value="1"/>
</dbReference>
<keyword evidence="6 12" id="KW-0479">Metal-binding</keyword>
<dbReference type="Pfam" id="PF13155">
    <property type="entry name" value="Toprim_2"/>
    <property type="match status" value="1"/>
</dbReference>
<feature type="coiled-coil region" evidence="15">
    <location>
        <begin position="89"/>
        <end position="119"/>
    </location>
</feature>
<keyword evidence="7 12" id="KW-0863">Zinc-finger</keyword>
<dbReference type="InterPro" id="IPR050219">
    <property type="entry name" value="DnaG_primase"/>
</dbReference>
<dbReference type="Gene3D" id="3.90.580.10">
    <property type="entry name" value="Zinc finger, CHC2-type domain"/>
    <property type="match status" value="1"/>
</dbReference>
<protein>
    <recommendedName>
        <fullName evidence="12 13">DNA primase</fullName>
        <ecNumber evidence="12">2.7.7.101</ecNumber>
    </recommendedName>
</protein>
<keyword evidence="8 12" id="KW-0862">Zinc</keyword>
<dbReference type="PATRIC" id="fig|54005.3.peg.1221"/>
<evidence type="ECO:0000256" key="12">
    <source>
        <dbReference type="HAMAP-Rule" id="MF_00974"/>
    </source>
</evidence>
<keyword evidence="11 12" id="KW-0804">Transcription</keyword>
<dbReference type="InterPro" id="IPR006295">
    <property type="entry name" value="DNA_primase_DnaG"/>
</dbReference>
<evidence type="ECO:0000313" key="18">
    <source>
        <dbReference type="Proteomes" id="UP000070174"/>
    </source>
</evidence>
<evidence type="ECO:0000256" key="14">
    <source>
        <dbReference type="PIRSR" id="PIRSR002811-1"/>
    </source>
</evidence>
<comment type="subunit">
    <text evidence="12">Monomer. Interacts with DnaB.</text>
</comment>
<proteinExistence type="inferred from homology"/>
<dbReference type="Proteomes" id="UP000070174">
    <property type="component" value="Unassembled WGS sequence"/>
</dbReference>
<comment type="cofactor">
    <cofactor evidence="12 13 14">
        <name>Zn(2+)</name>
        <dbReference type="ChEBI" id="CHEBI:29105"/>
    </cofactor>
    <text evidence="12 13 14">Binds 1 zinc ion per monomer.</text>
</comment>
<dbReference type="EMBL" id="LRQE01000034">
    <property type="protein sequence ID" value="KXA29613.1"/>
    <property type="molecule type" value="Genomic_DNA"/>
</dbReference>
<dbReference type="InterPro" id="IPR036977">
    <property type="entry name" value="DNA_primase_Znf_CHC2"/>
</dbReference>
<comment type="similarity">
    <text evidence="12 13">Belongs to the DnaG primase family.</text>
</comment>
<dbReference type="PROSITE" id="PS50880">
    <property type="entry name" value="TOPRIM"/>
    <property type="match status" value="1"/>
</dbReference>
<dbReference type="InterPro" id="IPR034151">
    <property type="entry name" value="TOPRIM_DnaG_bac"/>
</dbReference>
<evidence type="ECO:0000256" key="3">
    <source>
        <dbReference type="ARBA" id="ARBA00022679"/>
    </source>
</evidence>
<dbReference type="AlphaFoldDB" id="A0A133PM15"/>
<evidence type="ECO:0000256" key="5">
    <source>
        <dbReference type="ARBA" id="ARBA00022705"/>
    </source>
</evidence>
<dbReference type="GO" id="GO:0006269">
    <property type="term" value="P:DNA replication, synthesis of primer"/>
    <property type="evidence" value="ECO:0007669"/>
    <property type="project" value="UniProtKB-UniRule"/>
</dbReference>
<gene>
    <name evidence="12" type="primary">dnaG</name>
    <name evidence="17" type="ORF">HMPREF3229_01238</name>
</gene>
<dbReference type="PANTHER" id="PTHR30313">
    <property type="entry name" value="DNA PRIMASE"/>
    <property type="match status" value="1"/>
</dbReference>
<evidence type="ECO:0000259" key="16">
    <source>
        <dbReference type="PROSITE" id="PS50880"/>
    </source>
</evidence>
<dbReference type="InterPro" id="IPR019475">
    <property type="entry name" value="DNA_primase_DnaB-bd"/>
</dbReference>
<dbReference type="GO" id="GO:0000428">
    <property type="term" value="C:DNA-directed RNA polymerase complex"/>
    <property type="evidence" value="ECO:0007669"/>
    <property type="project" value="UniProtKB-KW"/>
</dbReference>
<sequence>MYVINDNVLDEIRDRADIVDLIGEYVDLKRSGSNYMGLCPFHSEKTPSFSVSPSKSIFKCFGCGVGGDVITFVMKRENLSFPEAVEFLADKYNVRLEVYKDENKEAREKRNRLYEINREAGLHFLKNYEASQKTQLYLKNRMLSDKTIRSYGIGYSKDSWTDLYDHLTKMGYREDELLELNLISKSKNGNYIDRFRDRVMFPIINRNNRIIGFGARAFGDEKPKYLNSRETSIFHKGSNVFNINIISRESTRERIILVEGYMDVISLYNSGINYSVASLGTSLTIDQANIIKKMARDIYICYDSDSAGINATSRAIDIFLQASVKPKIIELEGGLDPDDFIKKYGIEGFENKIKSAISYIEFKIKKLKENFNLDDSEGLSNFTIESAKILSSIKNPIERDIFVKDFSRKYNISYTAIENYINYLNRNKLKEAKREKFKVKKNTNVVKSNKARAQEELLSYSLLDNDIYKYIRNKIEVFYFTNAMTRAVFEEIPRLYEEEMEVRDFLSLLESNRLIDKEFVENILSIINDIHVNDKIVDELINTIEGNYLRDRKNKILENIEKLQGEENKNLLLEALKELQEINLKLNELKEEGNYE</sequence>
<evidence type="ECO:0000256" key="9">
    <source>
        <dbReference type="ARBA" id="ARBA00022842"/>
    </source>
</evidence>
<evidence type="ECO:0000256" key="10">
    <source>
        <dbReference type="ARBA" id="ARBA00023125"/>
    </source>
</evidence>
<comment type="catalytic activity">
    <reaction evidence="12">
        <text>ssDNA + n NTP = ssDNA/pppN(pN)n-1 hybrid + (n-1) diphosphate.</text>
        <dbReference type="EC" id="2.7.7.101"/>
    </reaction>
</comment>
<evidence type="ECO:0000256" key="6">
    <source>
        <dbReference type="ARBA" id="ARBA00022723"/>
    </source>
</evidence>
<keyword evidence="1 12" id="KW-0240">DNA-directed RNA polymerase</keyword>
<dbReference type="PANTHER" id="PTHR30313:SF2">
    <property type="entry name" value="DNA PRIMASE"/>
    <property type="match status" value="1"/>
</dbReference>
<dbReference type="GO" id="GO:0008270">
    <property type="term" value="F:zinc ion binding"/>
    <property type="evidence" value="ECO:0007669"/>
    <property type="project" value="UniProtKB-UniRule"/>
</dbReference>
<dbReference type="Gene3D" id="3.90.980.10">
    <property type="entry name" value="DNA primase, catalytic core, N-terminal domain"/>
    <property type="match status" value="1"/>
</dbReference>
<dbReference type="SUPFAM" id="SSF57783">
    <property type="entry name" value="Zinc beta-ribbon"/>
    <property type="match status" value="1"/>
</dbReference>
<dbReference type="InterPro" id="IPR016136">
    <property type="entry name" value="DNA_helicase_N/primase_C"/>
</dbReference>
<dbReference type="GO" id="GO:0003899">
    <property type="term" value="F:DNA-directed RNA polymerase activity"/>
    <property type="evidence" value="ECO:0007669"/>
    <property type="project" value="UniProtKB-UniRule"/>
</dbReference>
<name>A0A133PM15_9FIRM</name>
<dbReference type="GO" id="GO:0003677">
    <property type="term" value="F:DNA binding"/>
    <property type="evidence" value="ECO:0007669"/>
    <property type="project" value="UniProtKB-KW"/>
</dbReference>
<dbReference type="InterPro" id="IPR006171">
    <property type="entry name" value="TOPRIM_dom"/>
</dbReference>
<evidence type="ECO:0000256" key="11">
    <source>
        <dbReference type="ARBA" id="ARBA00023163"/>
    </source>
</evidence>
<dbReference type="InterPro" id="IPR013264">
    <property type="entry name" value="DNAG_N"/>
</dbReference>
<keyword evidence="2 12" id="KW-0639">Primosome</keyword>
<organism evidence="17">
    <name type="scientific">Peptoniphilus harei</name>
    <dbReference type="NCBI Taxonomy" id="54005"/>
    <lineage>
        <taxon>Bacteria</taxon>
        <taxon>Bacillati</taxon>
        <taxon>Bacillota</taxon>
        <taxon>Tissierellia</taxon>
        <taxon>Tissierellales</taxon>
        <taxon>Peptoniphilaceae</taxon>
        <taxon>Peptoniphilus</taxon>
    </lineage>
</organism>
<evidence type="ECO:0000256" key="8">
    <source>
        <dbReference type="ARBA" id="ARBA00022833"/>
    </source>
</evidence>
<evidence type="ECO:0000256" key="1">
    <source>
        <dbReference type="ARBA" id="ARBA00022478"/>
    </source>
</evidence>
<comment type="function">
    <text evidence="12 13">RNA polymerase that catalyzes the synthesis of short RNA molecules used as primers for DNA polymerase during DNA replication.</text>
</comment>
<feature type="zinc finger region" description="CHC2-type" evidence="12 14">
    <location>
        <begin position="39"/>
        <end position="63"/>
    </location>
</feature>
<dbReference type="HAMAP" id="MF_00974">
    <property type="entry name" value="DNA_primase_DnaG"/>
    <property type="match status" value="1"/>
</dbReference>
<keyword evidence="15" id="KW-0175">Coiled coil</keyword>
<dbReference type="InterPro" id="IPR037068">
    <property type="entry name" value="DNA_primase_core_N_sf"/>
</dbReference>
<dbReference type="EC" id="2.7.7.101" evidence="12"/>
<dbReference type="Gene3D" id="1.10.860.10">
    <property type="entry name" value="DNAb Helicase, Chain A"/>
    <property type="match status" value="1"/>
</dbReference>
<dbReference type="RefSeq" id="WP_060800313.1">
    <property type="nucleotide sequence ID" value="NZ_KQ957101.1"/>
</dbReference>
<keyword evidence="4 12" id="KW-0548">Nucleotidyltransferase</keyword>
<dbReference type="GO" id="GO:0005737">
    <property type="term" value="C:cytoplasm"/>
    <property type="evidence" value="ECO:0007669"/>
    <property type="project" value="TreeGrafter"/>
</dbReference>
<dbReference type="PIRSF" id="PIRSF002811">
    <property type="entry name" value="DnaG"/>
    <property type="match status" value="1"/>
</dbReference>
<keyword evidence="3 12" id="KW-0808">Transferase</keyword>
<dbReference type="Pfam" id="PF10410">
    <property type="entry name" value="DnaB_bind"/>
    <property type="match status" value="1"/>
</dbReference>
<dbReference type="InterPro" id="IPR030846">
    <property type="entry name" value="DnaG_bac"/>
</dbReference>
<dbReference type="FunFam" id="3.90.580.10:FF:000001">
    <property type="entry name" value="DNA primase"/>
    <property type="match status" value="1"/>
</dbReference>
<evidence type="ECO:0000313" key="17">
    <source>
        <dbReference type="EMBL" id="KXA29613.1"/>
    </source>
</evidence>
<dbReference type="Pfam" id="PF08275">
    <property type="entry name" value="DNAG_N"/>
    <property type="match status" value="1"/>
</dbReference>
<feature type="domain" description="Toprim" evidence="16">
    <location>
        <begin position="253"/>
        <end position="336"/>
    </location>
</feature>
<dbReference type="CDD" id="cd03364">
    <property type="entry name" value="TOPRIM_DnaG_primases"/>
    <property type="match status" value="1"/>
</dbReference>
<evidence type="ECO:0000256" key="7">
    <source>
        <dbReference type="ARBA" id="ARBA00022771"/>
    </source>
</evidence>
<dbReference type="SMART" id="SM00400">
    <property type="entry name" value="ZnF_CHCC"/>
    <property type="match status" value="1"/>
</dbReference>
<accession>A0A133PM15</accession>
<dbReference type="SMART" id="SM00493">
    <property type="entry name" value="TOPRIM"/>
    <property type="match status" value="1"/>
</dbReference>
<comment type="caution">
    <text evidence="17">The sequence shown here is derived from an EMBL/GenBank/DDBJ whole genome shotgun (WGS) entry which is preliminary data.</text>
</comment>
<dbReference type="Pfam" id="PF01807">
    <property type="entry name" value="Zn_ribbon_DnaG"/>
    <property type="match status" value="1"/>
</dbReference>
<evidence type="ECO:0000256" key="2">
    <source>
        <dbReference type="ARBA" id="ARBA00022515"/>
    </source>
</evidence>
<keyword evidence="9" id="KW-0460">Magnesium</keyword>
<reference evidence="17 18" key="1">
    <citation type="submission" date="2016-01" db="EMBL/GenBank/DDBJ databases">
        <authorList>
            <person name="Oliw E.H."/>
        </authorList>
    </citation>
    <scope>NUCLEOTIDE SEQUENCE [LARGE SCALE GENOMIC DNA]</scope>
    <source>
        <strain evidence="17 18">CMW7756A</strain>
    </source>
</reference>
<keyword evidence="5 12" id="KW-0235">DNA replication</keyword>
<dbReference type="NCBIfam" id="TIGR01391">
    <property type="entry name" value="dnaG"/>
    <property type="match status" value="1"/>
</dbReference>
<dbReference type="GO" id="GO:1990077">
    <property type="term" value="C:primosome complex"/>
    <property type="evidence" value="ECO:0007669"/>
    <property type="project" value="UniProtKB-KW"/>
</dbReference>
<evidence type="ECO:0000256" key="15">
    <source>
        <dbReference type="SAM" id="Coils"/>
    </source>
</evidence>
<keyword evidence="10 12" id="KW-0238">DNA-binding</keyword>
<dbReference type="SUPFAM" id="SSF56731">
    <property type="entry name" value="DNA primase core"/>
    <property type="match status" value="1"/>
</dbReference>
<comment type="domain">
    <text evidence="12">Contains an N-terminal zinc-binding domain, a central core domain that contains the primase activity, and a C-terminal DnaB-binding domain.</text>
</comment>